<reference evidence="2" key="1">
    <citation type="submission" date="2016-03" db="EMBL/GenBank/DDBJ databases">
        <title>Novel chaperonins are prevalent in the virioplankton and link to viral biology and ecology.</title>
        <authorList>
            <person name="Marine R.L."/>
            <person name="Nasko D.J."/>
            <person name="Polson S.W."/>
            <person name="Wommack K.E."/>
        </authorList>
    </citation>
    <scope>NUCLEOTIDE SEQUENCE</scope>
</reference>
<dbReference type="SMART" id="SM00883">
    <property type="entry name" value="Cpn10"/>
    <property type="match status" value="1"/>
</dbReference>
<evidence type="ECO:0000256" key="1">
    <source>
        <dbReference type="ARBA" id="ARBA00023186"/>
    </source>
</evidence>
<dbReference type="SUPFAM" id="SSF50129">
    <property type="entry name" value="GroES-like"/>
    <property type="match status" value="1"/>
</dbReference>
<protein>
    <submittedName>
        <fullName evidence="2">Co-chaperonin GroES</fullName>
    </submittedName>
</protein>
<dbReference type="Pfam" id="PF00166">
    <property type="entry name" value="Cpn10"/>
    <property type="match status" value="1"/>
</dbReference>
<accession>A0A221S4B9</accession>
<dbReference type="GO" id="GO:0005524">
    <property type="term" value="F:ATP binding"/>
    <property type="evidence" value="ECO:0007669"/>
    <property type="project" value="InterPro"/>
</dbReference>
<dbReference type="InterPro" id="IPR037124">
    <property type="entry name" value="Chaperonin_GroES_sf"/>
</dbReference>
<proteinExistence type="predicted"/>
<sequence>MEERWAQEAADEAAAAAARAVADAAASAEAKKDHEDRVENIKDHLPKATGWRVIVLPYRGARKTKGGIELADQTLERQQLTTTCAYVLAVGPLAYKDEAKFPTGPWCKEGDWIIFGRYAGARMAIDGGEIRILNDDEILATIKDPEDILHM</sequence>
<dbReference type="InterPro" id="IPR020818">
    <property type="entry name" value="Chaperonin_GroES"/>
</dbReference>
<dbReference type="Gene3D" id="2.30.33.40">
    <property type="entry name" value="GroES chaperonin"/>
    <property type="match status" value="1"/>
</dbReference>
<evidence type="ECO:0000313" key="2">
    <source>
        <dbReference type="EMBL" id="ASN63780.1"/>
    </source>
</evidence>
<dbReference type="GO" id="GO:0044183">
    <property type="term" value="F:protein folding chaperone"/>
    <property type="evidence" value="ECO:0007669"/>
    <property type="project" value="InterPro"/>
</dbReference>
<name>A0A221S4B9_9VIRU</name>
<organism evidence="2">
    <name type="scientific">uncultured virus</name>
    <dbReference type="NCBI Taxonomy" id="340016"/>
    <lineage>
        <taxon>Viruses</taxon>
        <taxon>environmental samples</taxon>
    </lineage>
</organism>
<keyword evidence="1" id="KW-0143">Chaperone</keyword>
<dbReference type="InterPro" id="IPR011032">
    <property type="entry name" value="GroES-like_sf"/>
</dbReference>
<dbReference type="EMBL" id="KU971186">
    <property type="protein sequence ID" value="ASN63780.1"/>
    <property type="molecule type" value="Genomic_DNA"/>
</dbReference>
<gene>
    <name evidence="2" type="primary">groES</name>
</gene>
<dbReference type="CDD" id="cd00320">
    <property type="entry name" value="cpn10"/>
    <property type="match status" value="1"/>
</dbReference>